<evidence type="ECO:0000313" key="3">
    <source>
        <dbReference type="Proteomes" id="UP000077381"/>
    </source>
</evidence>
<proteinExistence type="predicted"/>
<gene>
    <name evidence="2" type="ORF">STSP_22930</name>
</gene>
<name>A0A177HUE0_9ACTN</name>
<sequence>MKAVAHTVAFHDPLPDIERTVRGDEHDGSSDRIKDGITADFGRPR</sequence>
<dbReference type="AlphaFoldDB" id="A0A177HUE0"/>
<organism evidence="2 3">
    <name type="scientific">Streptomyces jeddahensis</name>
    <dbReference type="NCBI Taxonomy" id="1716141"/>
    <lineage>
        <taxon>Bacteria</taxon>
        <taxon>Bacillati</taxon>
        <taxon>Actinomycetota</taxon>
        <taxon>Actinomycetes</taxon>
        <taxon>Kitasatosporales</taxon>
        <taxon>Streptomycetaceae</taxon>
        <taxon>Streptomyces</taxon>
    </lineage>
</organism>
<dbReference type="RefSeq" id="WP_157902813.1">
    <property type="nucleotide sequence ID" value="NZ_LOHS01000066.1"/>
</dbReference>
<protein>
    <submittedName>
        <fullName evidence="2">Uncharacterized protein</fullName>
    </submittedName>
</protein>
<evidence type="ECO:0000313" key="2">
    <source>
        <dbReference type="EMBL" id="OAH14346.1"/>
    </source>
</evidence>
<feature type="region of interest" description="Disordered" evidence="1">
    <location>
        <begin position="15"/>
        <end position="45"/>
    </location>
</feature>
<dbReference type="OrthoDB" id="4112854at2"/>
<dbReference type="STRING" id="1716141.STSP_22930"/>
<keyword evidence="3" id="KW-1185">Reference proteome</keyword>
<reference evidence="2 3" key="1">
    <citation type="submission" date="2015-12" db="EMBL/GenBank/DDBJ databases">
        <title>Genome sequence of Streptomyces sp. G25.</title>
        <authorList>
            <person name="Poehlein A."/>
            <person name="Roettig A."/>
            <person name="Hiessl S."/>
            <person name="Hauschild P."/>
            <person name="Schauer J."/>
            <person name="Madkour M.H."/>
            <person name="Al-Ansari A.M."/>
            <person name="Almakishah N.H."/>
            <person name="Steinbuechel A."/>
            <person name="Daniel R."/>
        </authorList>
    </citation>
    <scope>NUCLEOTIDE SEQUENCE [LARGE SCALE GENOMIC DNA]</scope>
    <source>
        <strain evidence="3">G25(2015)</strain>
    </source>
</reference>
<dbReference type="Proteomes" id="UP000077381">
    <property type="component" value="Unassembled WGS sequence"/>
</dbReference>
<comment type="caution">
    <text evidence="2">The sequence shown here is derived from an EMBL/GenBank/DDBJ whole genome shotgun (WGS) entry which is preliminary data.</text>
</comment>
<dbReference type="PATRIC" id="fig|1716141.3.peg.2413"/>
<accession>A0A177HUE0</accession>
<evidence type="ECO:0000256" key="1">
    <source>
        <dbReference type="SAM" id="MobiDB-lite"/>
    </source>
</evidence>
<dbReference type="EMBL" id="LOHS01000066">
    <property type="protein sequence ID" value="OAH14346.1"/>
    <property type="molecule type" value="Genomic_DNA"/>
</dbReference>